<accession>A0AA40K5X5</accession>
<feature type="compositionally biased region" description="Acidic residues" evidence="5">
    <location>
        <begin position="153"/>
        <end position="167"/>
    </location>
</feature>
<proteinExistence type="predicted"/>
<dbReference type="EMBL" id="JAUKUD010000004">
    <property type="protein sequence ID" value="KAK0747121.1"/>
    <property type="molecule type" value="Genomic_DNA"/>
</dbReference>
<evidence type="ECO:0000313" key="8">
    <source>
        <dbReference type="Proteomes" id="UP001172155"/>
    </source>
</evidence>
<dbReference type="GO" id="GO:0061630">
    <property type="term" value="F:ubiquitin protein ligase activity"/>
    <property type="evidence" value="ECO:0007669"/>
    <property type="project" value="TreeGrafter"/>
</dbReference>
<dbReference type="PANTHER" id="PTHR45969">
    <property type="entry name" value="RING ZINC FINGER PROTEIN-RELATED"/>
    <property type="match status" value="1"/>
</dbReference>
<dbReference type="PANTHER" id="PTHR45969:SF69">
    <property type="entry name" value="FINGER DOMAIN PROTEIN, PUTATIVE (AFU_ORTHOLOGUE AFUA_3G12190)-RELATED"/>
    <property type="match status" value="1"/>
</dbReference>
<keyword evidence="3" id="KW-0862">Zinc</keyword>
<organism evidence="7 8">
    <name type="scientific">Schizothecium vesticola</name>
    <dbReference type="NCBI Taxonomy" id="314040"/>
    <lineage>
        <taxon>Eukaryota</taxon>
        <taxon>Fungi</taxon>
        <taxon>Dikarya</taxon>
        <taxon>Ascomycota</taxon>
        <taxon>Pezizomycotina</taxon>
        <taxon>Sordariomycetes</taxon>
        <taxon>Sordariomycetidae</taxon>
        <taxon>Sordariales</taxon>
        <taxon>Schizotheciaceae</taxon>
        <taxon>Schizothecium</taxon>
    </lineage>
</organism>
<dbReference type="Pfam" id="PF00097">
    <property type="entry name" value="zf-C3HC4"/>
    <property type="match status" value="1"/>
</dbReference>
<evidence type="ECO:0000256" key="4">
    <source>
        <dbReference type="PROSITE-ProRule" id="PRU00175"/>
    </source>
</evidence>
<keyword evidence="1" id="KW-0479">Metal-binding</keyword>
<dbReference type="GO" id="GO:0008270">
    <property type="term" value="F:zinc ion binding"/>
    <property type="evidence" value="ECO:0007669"/>
    <property type="project" value="UniProtKB-KW"/>
</dbReference>
<feature type="compositionally biased region" description="Basic residues" evidence="5">
    <location>
        <begin position="294"/>
        <end position="306"/>
    </location>
</feature>
<dbReference type="PROSITE" id="PS50089">
    <property type="entry name" value="ZF_RING_2"/>
    <property type="match status" value="1"/>
</dbReference>
<feature type="region of interest" description="Disordered" evidence="5">
    <location>
        <begin position="149"/>
        <end position="180"/>
    </location>
</feature>
<evidence type="ECO:0000313" key="7">
    <source>
        <dbReference type="EMBL" id="KAK0747121.1"/>
    </source>
</evidence>
<dbReference type="Gene3D" id="3.30.40.10">
    <property type="entry name" value="Zinc/RING finger domain, C3HC4 (zinc finger)"/>
    <property type="match status" value="1"/>
</dbReference>
<evidence type="ECO:0000256" key="5">
    <source>
        <dbReference type="SAM" id="MobiDB-lite"/>
    </source>
</evidence>
<dbReference type="Proteomes" id="UP001172155">
    <property type="component" value="Unassembled WGS sequence"/>
</dbReference>
<evidence type="ECO:0000259" key="6">
    <source>
        <dbReference type="PROSITE" id="PS50089"/>
    </source>
</evidence>
<keyword evidence="2 4" id="KW-0863">Zinc-finger</keyword>
<dbReference type="AlphaFoldDB" id="A0AA40K5X5"/>
<feature type="compositionally biased region" description="Low complexity" evidence="5">
    <location>
        <begin position="263"/>
        <end position="275"/>
    </location>
</feature>
<feature type="compositionally biased region" description="Pro residues" evidence="5">
    <location>
        <begin position="206"/>
        <end position="216"/>
    </location>
</feature>
<dbReference type="GO" id="GO:0016567">
    <property type="term" value="P:protein ubiquitination"/>
    <property type="evidence" value="ECO:0007669"/>
    <property type="project" value="TreeGrafter"/>
</dbReference>
<dbReference type="InterPro" id="IPR018957">
    <property type="entry name" value="Znf_C3HC4_RING-type"/>
</dbReference>
<comment type="caution">
    <text evidence="7">The sequence shown here is derived from an EMBL/GenBank/DDBJ whole genome shotgun (WGS) entry which is preliminary data.</text>
</comment>
<feature type="region of interest" description="Disordered" evidence="5">
    <location>
        <begin position="40"/>
        <end position="59"/>
    </location>
</feature>
<evidence type="ECO:0000256" key="1">
    <source>
        <dbReference type="ARBA" id="ARBA00022723"/>
    </source>
</evidence>
<feature type="compositionally biased region" description="Acidic residues" evidence="5">
    <location>
        <begin position="316"/>
        <end position="325"/>
    </location>
</feature>
<dbReference type="InterPro" id="IPR013083">
    <property type="entry name" value="Znf_RING/FYVE/PHD"/>
</dbReference>
<sequence length="325" mass="35300">MSDNNNNNNNPSYPRDLSVNSTAAADDEYIARLLMTLREGSGGPSTAGPSNAAPAQRKPEPEQVLLWANIQQHIAARTPETPPISVICAICRAELVIPGLQELTCDREDHKVLSCGHVFGNDCVWAWIAGKYTAPGGVPCPICRKPMSREDVDASDDDDYPMSESDDGAPPPLPPQSVNFRHANPLQRIASVPQTLVPQTLASPPRSVPSQPPNPSRFPTSSVRTEAPAPAPARRPAVVSQSARLMRHYAAMRQQRPRSPEDSPTSSVPTSAPASAPAPVPARRPAVVSQSARLMRHYAARRQRRSRSPEARPRDEDMDMDDDVE</sequence>
<dbReference type="InterPro" id="IPR001841">
    <property type="entry name" value="Znf_RING"/>
</dbReference>
<dbReference type="SUPFAM" id="SSF57850">
    <property type="entry name" value="RING/U-box"/>
    <property type="match status" value="1"/>
</dbReference>
<gene>
    <name evidence="7" type="ORF">B0T18DRAFT_429952</name>
</gene>
<evidence type="ECO:0000256" key="3">
    <source>
        <dbReference type="ARBA" id="ARBA00022833"/>
    </source>
</evidence>
<protein>
    <recommendedName>
        <fullName evidence="6">RING-type domain-containing protein</fullName>
    </recommendedName>
</protein>
<feature type="region of interest" description="Disordered" evidence="5">
    <location>
        <begin position="199"/>
        <end position="325"/>
    </location>
</feature>
<reference evidence="7" key="1">
    <citation type="submission" date="2023-06" db="EMBL/GenBank/DDBJ databases">
        <title>Genome-scale phylogeny and comparative genomics of the fungal order Sordariales.</title>
        <authorList>
            <consortium name="Lawrence Berkeley National Laboratory"/>
            <person name="Hensen N."/>
            <person name="Bonometti L."/>
            <person name="Westerberg I."/>
            <person name="Brannstrom I.O."/>
            <person name="Guillou S."/>
            <person name="Cros-Aarteil S."/>
            <person name="Calhoun S."/>
            <person name="Haridas S."/>
            <person name="Kuo A."/>
            <person name="Mondo S."/>
            <person name="Pangilinan J."/>
            <person name="Riley R."/>
            <person name="LaButti K."/>
            <person name="Andreopoulos B."/>
            <person name="Lipzen A."/>
            <person name="Chen C."/>
            <person name="Yanf M."/>
            <person name="Daum C."/>
            <person name="Ng V."/>
            <person name="Clum A."/>
            <person name="Steindorff A."/>
            <person name="Ohm R."/>
            <person name="Martin F."/>
            <person name="Silar P."/>
            <person name="Natvig D."/>
            <person name="Lalanne C."/>
            <person name="Gautier V."/>
            <person name="Ament-velasquez S.L."/>
            <person name="Kruys A."/>
            <person name="Hutchinson M.I."/>
            <person name="Powell A.J."/>
            <person name="Barry K."/>
            <person name="Miller A.N."/>
            <person name="Grigoriev I.V."/>
            <person name="Debuchy R."/>
            <person name="Gladieux P."/>
            <person name="Thoren M.H."/>
            <person name="Johannesson H."/>
        </authorList>
    </citation>
    <scope>NUCLEOTIDE SEQUENCE</scope>
    <source>
        <strain evidence="7">SMH3187-1</strain>
    </source>
</reference>
<evidence type="ECO:0000256" key="2">
    <source>
        <dbReference type="ARBA" id="ARBA00022771"/>
    </source>
</evidence>
<feature type="domain" description="RING-type" evidence="6">
    <location>
        <begin position="88"/>
        <end position="144"/>
    </location>
</feature>
<name>A0AA40K5X5_9PEZI</name>
<keyword evidence="8" id="KW-1185">Reference proteome</keyword>